<dbReference type="EMBL" id="CM000762">
    <property type="protein sequence ID" value="OQU87697.1"/>
    <property type="molecule type" value="Genomic_DNA"/>
</dbReference>
<sequence length="216" mass="22506">MHGLWMLNSAARLVPSAPGKQQSGLCGGEMLAGAIAAHEPAATPLCASTSTHACPLAPLARPPAQRALVRASPLAPRTRPSELCLSAARALVRASPLAPRARLLELCLSAPRVRWLEPPRWSASAVCARPLASRACMLKTPLAALPHLTRAPSPRDACPFLARRCRPRLSQLPSVSSSLILSHPGYSSPTTKHGHGCLSATTAGLMHPGAPSSSTT</sequence>
<dbReference type="InParanoid" id="A0A1W0W012"/>
<dbReference type="Gramene" id="OQU87693">
    <property type="protein sequence ID" value="OQU87693"/>
    <property type="gene ID" value="SORBI_3003G319850"/>
</dbReference>
<evidence type="ECO:0000313" key="2">
    <source>
        <dbReference type="Proteomes" id="UP000000768"/>
    </source>
</evidence>
<dbReference type="EMBL" id="CM000762">
    <property type="protein sequence ID" value="OQU87693.1"/>
    <property type="molecule type" value="Genomic_DNA"/>
</dbReference>
<evidence type="ECO:0000313" key="1">
    <source>
        <dbReference type="EMBL" id="OQU87697.1"/>
    </source>
</evidence>
<name>A0A1W0W012_SORBI</name>
<gene>
    <name evidence="1" type="ORF">SORBI_3003G319850</name>
</gene>
<accession>A0A1W0W012</accession>
<reference evidence="2" key="3">
    <citation type="journal article" date="2018" name="Plant J.">
        <title>The Sorghum bicolor reference genome: improved assembly, gene annotations, a transcriptome atlas, and signatures of genome organization.</title>
        <authorList>
            <person name="McCormick R.F."/>
            <person name="Truong S.K."/>
            <person name="Sreedasyam A."/>
            <person name="Jenkins J."/>
            <person name="Shu S."/>
            <person name="Sims D."/>
            <person name="Kennedy M."/>
            <person name="Amirebrahimi M."/>
            <person name="Weers B.D."/>
            <person name="McKinley B."/>
            <person name="Mattison A."/>
            <person name="Morishige D.T."/>
            <person name="Grimwood J."/>
            <person name="Schmutz J."/>
            <person name="Mullet J.E."/>
        </authorList>
    </citation>
    <scope>NUCLEOTIDE SEQUENCE [LARGE SCALE GENOMIC DNA]</scope>
    <source>
        <strain evidence="2">cv. BTx623</strain>
    </source>
</reference>
<organism evidence="1 2">
    <name type="scientific">Sorghum bicolor</name>
    <name type="common">Sorghum</name>
    <name type="synonym">Sorghum vulgare</name>
    <dbReference type="NCBI Taxonomy" id="4558"/>
    <lineage>
        <taxon>Eukaryota</taxon>
        <taxon>Viridiplantae</taxon>
        <taxon>Streptophyta</taxon>
        <taxon>Embryophyta</taxon>
        <taxon>Tracheophyta</taxon>
        <taxon>Spermatophyta</taxon>
        <taxon>Magnoliopsida</taxon>
        <taxon>Liliopsida</taxon>
        <taxon>Poales</taxon>
        <taxon>Poaceae</taxon>
        <taxon>PACMAD clade</taxon>
        <taxon>Panicoideae</taxon>
        <taxon>Andropogonodae</taxon>
        <taxon>Andropogoneae</taxon>
        <taxon>Sorghinae</taxon>
        <taxon>Sorghum</taxon>
    </lineage>
</organism>
<dbReference type="EMBL" id="CM000762">
    <property type="protein sequence ID" value="OQU87696.1"/>
    <property type="molecule type" value="Genomic_DNA"/>
</dbReference>
<proteinExistence type="predicted"/>
<protein>
    <submittedName>
        <fullName evidence="1">Uncharacterized protein</fullName>
    </submittedName>
</protein>
<dbReference type="EMBL" id="CM000762">
    <property type="protein sequence ID" value="OQU87694.1"/>
    <property type="molecule type" value="Genomic_DNA"/>
</dbReference>
<keyword evidence="2" id="KW-1185">Reference proteome</keyword>
<dbReference type="Gramene" id="OQU87694">
    <property type="protein sequence ID" value="OQU87694"/>
    <property type="gene ID" value="SORBI_3003G319850"/>
</dbReference>
<dbReference type="Gramene" id="OQU87695">
    <property type="protein sequence ID" value="OQU87695"/>
    <property type="gene ID" value="SORBI_3003G319850"/>
</dbReference>
<reference evidence="1 2" key="1">
    <citation type="journal article" date="2009" name="Nature">
        <title>The Sorghum bicolor genome and the diversification of grasses.</title>
        <authorList>
            <person name="Paterson A.H."/>
            <person name="Bowers J.E."/>
            <person name="Bruggmann R."/>
            <person name="Dubchak I."/>
            <person name="Grimwood J."/>
            <person name="Gundlach H."/>
            <person name="Haberer G."/>
            <person name="Hellsten U."/>
            <person name="Mitros T."/>
            <person name="Poliakov A."/>
            <person name="Schmutz J."/>
            <person name="Spannagl M."/>
            <person name="Tang H."/>
            <person name="Wang X."/>
            <person name="Wicker T."/>
            <person name="Bharti A.K."/>
            <person name="Chapman J."/>
            <person name="Feltus F.A."/>
            <person name="Gowik U."/>
            <person name="Grigoriev I.V."/>
            <person name="Lyons E."/>
            <person name="Maher C.A."/>
            <person name="Martis M."/>
            <person name="Narechania A."/>
            <person name="Otillar R.P."/>
            <person name="Penning B.W."/>
            <person name="Salamov A.A."/>
            <person name="Wang Y."/>
            <person name="Zhang L."/>
            <person name="Carpita N.C."/>
            <person name="Freeling M."/>
            <person name="Gingle A.R."/>
            <person name="Hash C.T."/>
            <person name="Keller B."/>
            <person name="Klein P."/>
            <person name="Kresovich S."/>
            <person name="McCann M.C."/>
            <person name="Ming R."/>
            <person name="Peterson D.G."/>
            <person name="Mehboob-ur-Rahman"/>
            <person name="Ware D."/>
            <person name="Westhoff P."/>
            <person name="Mayer K.F."/>
            <person name="Messing J."/>
            <person name="Rokhsar D.S."/>
        </authorList>
    </citation>
    <scope>NUCLEOTIDE SEQUENCE [LARGE SCALE GENOMIC DNA]</scope>
    <source>
        <strain evidence="2">cv. BTx623</strain>
    </source>
</reference>
<dbReference type="Gramene" id="OQU87696">
    <property type="protein sequence ID" value="OQU87696"/>
    <property type="gene ID" value="SORBI_3003G319850"/>
</dbReference>
<dbReference type="Gramene" id="OQU87697">
    <property type="protein sequence ID" value="OQU87697"/>
    <property type="gene ID" value="SORBI_3003G319850"/>
</dbReference>
<dbReference type="AlphaFoldDB" id="A0A1W0W012"/>
<reference evidence="1" key="2">
    <citation type="submission" date="2017-02" db="EMBL/GenBank/DDBJ databases">
        <title>WGS assembly of Sorghum bicolor.</title>
        <authorList>
            <person name="Paterson A."/>
            <person name="Mullet J."/>
            <person name="Bowers J."/>
            <person name="Bruggmann R."/>
            <person name="Dubchak I."/>
            <person name="Grimwood J."/>
            <person name="Gundlach H."/>
            <person name="Haberer G."/>
            <person name="Hellsten U."/>
            <person name="Mitros T."/>
            <person name="Poliakov A."/>
            <person name="Schmutz J."/>
            <person name="Spannagl M."/>
            <person name="Tang H."/>
            <person name="Wang X."/>
            <person name="Wicker T."/>
            <person name="Bharti A."/>
            <person name="Chapman J."/>
            <person name="Feltus F."/>
            <person name="Gowik U."/>
            <person name="Grigoriev I."/>
            <person name="Lyons E."/>
            <person name="Maher C."/>
            <person name="Martis M."/>
            <person name="Narechania A."/>
            <person name="Otillar R."/>
            <person name="Penning B."/>
            <person name="Salamov A."/>
            <person name="Wang Y."/>
            <person name="Zhang L."/>
            <person name="Carpita N."/>
            <person name="Freeling M."/>
            <person name="Gingle A."/>
            <person name="Hash C."/>
            <person name="Keller B."/>
            <person name="Klein P."/>
            <person name="Kresovich S."/>
            <person name="Mccann M."/>
            <person name="Ming R."/>
            <person name="Peterson D."/>
            <person name="Rahman M."/>
            <person name="Ware D."/>
            <person name="Westhoff P."/>
            <person name="Mayer K."/>
            <person name="Messing J."/>
            <person name="Sims D."/>
            <person name="Jenkins J."/>
            <person name="Shu S."/>
            <person name="Rokhsar D."/>
        </authorList>
    </citation>
    <scope>NUCLEOTIDE SEQUENCE</scope>
</reference>
<dbReference type="Proteomes" id="UP000000768">
    <property type="component" value="Chromosome 3"/>
</dbReference>
<dbReference type="EMBL" id="CM000762">
    <property type="protein sequence ID" value="OQU87695.1"/>
    <property type="molecule type" value="Genomic_DNA"/>
</dbReference>